<comment type="caution">
    <text evidence="1">The sequence shown here is derived from an EMBL/GenBank/DDBJ whole genome shotgun (WGS) entry which is preliminary data.</text>
</comment>
<accession>A0ACC2BI47</accession>
<proteinExistence type="predicted"/>
<sequence>MIIRSCCWTFFFLEKKINFHASTTMWQLLENLFSMLSPQVFYSVFIISQKWQNHYILIILLRIISSYLRCAINDGMVAVFENASKVTIPVCSLFFVSLRSWGFCSCCDHLSKKLL</sequence>
<dbReference type="EMBL" id="CM055106">
    <property type="protein sequence ID" value="KAJ7529385.1"/>
    <property type="molecule type" value="Genomic_DNA"/>
</dbReference>
<protein>
    <submittedName>
        <fullName evidence="1">Uncharacterized protein</fullName>
    </submittedName>
</protein>
<gene>
    <name evidence="1" type="ORF">O6H91_15G047100</name>
</gene>
<evidence type="ECO:0000313" key="1">
    <source>
        <dbReference type="EMBL" id="KAJ7529385.1"/>
    </source>
</evidence>
<organism evidence="1 2">
    <name type="scientific">Diphasiastrum complanatum</name>
    <name type="common">Issler's clubmoss</name>
    <name type="synonym">Lycopodium complanatum</name>
    <dbReference type="NCBI Taxonomy" id="34168"/>
    <lineage>
        <taxon>Eukaryota</taxon>
        <taxon>Viridiplantae</taxon>
        <taxon>Streptophyta</taxon>
        <taxon>Embryophyta</taxon>
        <taxon>Tracheophyta</taxon>
        <taxon>Lycopodiopsida</taxon>
        <taxon>Lycopodiales</taxon>
        <taxon>Lycopodiaceae</taxon>
        <taxon>Lycopodioideae</taxon>
        <taxon>Diphasiastrum</taxon>
    </lineage>
</organism>
<evidence type="ECO:0000313" key="2">
    <source>
        <dbReference type="Proteomes" id="UP001162992"/>
    </source>
</evidence>
<name>A0ACC2BI47_DIPCM</name>
<dbReference type="Proteomes" id="UP001162992">
    <property type="component" value="Chromosome 15"/>
</dbReference>
<keyword evidence="2" id="KW-1185">Reference proteome</keyword>
<reference evidence="2" key="1">
    <citation type="journal article" date="2024" name="Proc. Natl. Acad. Sci. U.S.A.">
        <title>Extraordinary preservation of gene collinearity over three hundred million years revealed in homosporous lycophytes.</title>
        <authorList>
            <person name="Li C."/>
            <person name="Wickell D."/>
            <person name="Kuo L.Y."/>
            <person name="Chen X."/>
            <person name="Nie B."/>
            <person name="Liao X."/>
            <person name="Peng D."/>
            <person name="Ji J."/>
            <person name="Jenkins J."/>
            <person name="Williams M."/>
            <person name="Shu S."/>
            <person name="Plott C."/>
            <person name="Barry K."/>
            <person name="Rajasekar S."/>
            <person name="Grimwood J."/>
            <person name="Han X."/>
            <person name="Sun S."/>
            <person name="Hou Z."/>
            <person name="He W."/>
            <person name="Dai G."/>
            <person name="Sun C."/>
            <person name="Schmutz J."/>
            <person name="Leebens-Mack J.H."/>
            <person name="Li F.W."/>
            <person name="Wang L."/>
        </authorList>
    </citation>
    <scope>NUCLEOTIDE SEQUENCE [LARGE SCALE GENOMIC DNA]</scope>
    <source>
        <strain evidence="2">cv. PW_Plant_1</strain>
    </source>
</reference>